<dbReference type="Proteomes" id="UP000248631">
    <property type="component" value="Unassembled WGS sequence"/>
</dbReference>
<accession>A0ABX9C888</accession>
<dbReference type="PANTHER" id="PTHR42760">
    <property type="entry name" value="SHORT-CHAIN DEHYDROGENASES/REDUCTASES FAMILY MEMBER"/>
    <property type="match status" value="1"/>
</dbReference>
<dbReference type="PROSITE" id="PS00061">
    <property type="entry name" value="ADH_SHORT"/>
    <property type="match status" value="1"/>
</dbReference>
<dbReference type="CDD" id="cd05233">
    <property type="entry name" value="SDR_c"/>
    <property type="match status" value="1"/>
</dbReference>
<comment type="similarity">
    <text evidence="1">Belongs to the short-chain dehydrogenases/reductases (SDR) family.</text>
</comment>
<dbReference type="InterPro" id="IPR020904">
    <property type="entry name" value="Sc_DH/Rdtase_CS"/>
</dbReference>
<gene>
    <name evidence="3" type="ORF">RB24_00160</name>
</gene>
<evidence type="ECO:0000313" key="4">
    <source>
        <dbReference type="Proteomes" id="UP000248631"/>
    </source>
</evidence>
<protein>
    <submittedName>
        <fullName evidence="3">Short-chain dehydrogenase</fullName>
    </submittedName>
</protein>
<dbReference type="InterPro" id="IPR002347">
    <property type="entry name" value="SDR_fam"/>
</dbReference>
<evidence type="ECO:0000256" key="1">
    <source>
        <dbReference type="ARBA" id="ARBA00006484"/>
    </source>
</evidence>
<dbReference type="EMBL" id="JUGD01000001">
    <property type="protein sequence ID" value="RAM67150.1"/>
    <property type="molecule type" value="Genomic_DNA"/>
</dbReference>
<dbReference type="InterPro" id="IPR036291">
    <property type="entry name" value="NAD(P)-bd_dom_sf"/>
</dbReference>
<organism evidence="3 4">
    <name type="scientific">Herbaspirillum rubrisubalbicans</name>
    <dbReference type="NCBI Taxonomy" id="80842"/>
    <lineage>
        <taxon>Bacteria</taxon>
        <taxon>Pseudomonadati</taxon>
        <taxon>Pseudomonadota</taxon>
        <taxon>Betaproteobacteria</taxon>
        <taxon>Burkholderiales</taxon>
        <taxon>Oxalobacteraceae</taxon>
        <taxon>Herbaspirillum</taxon>
    </lineage>
</organism>
<dbReference type="Gene3D" id="3.40.50.720">
    <property type="entry name" value="NAD(P)-binding Rossmann-like Domain"/>
    <property type="match status" value="1"/>
</dbReference>
<feature type="domain" description="Ketoreductase" evidence="2">
    <location>
        <begin position="7"/>
        <end position="187"/>
    </location>
</feature>
<dbReference type="PANTHER" id="PTHR42760:SF40">
    <property type="entry name" value="3-OXOACYL-[ACYL-CARRIER-PROTEIN] REDUCTASE, CHLOROPLASTIC"/>
    <property type="match status" value="1"/>
</dbReference>
<dbReference type="Pfam" id="PF13561">
    <property type="entry name" value="adh_short_C2"/>
    <property type="match status" value="1"/>
</dbReference>
<sequence length="252" mass="26337">MGILQGKVAIITGGGQGLGLGIAHALAAEGAQLVLTGRTTSTLDSAAAALARHGVEVVTASGDARLRADADAVVAQAIARLGRVDILVNNAQSSAPGVALEMIDDPTWEQTLESGLYGSFYFMQAVFPHMRRQGEGRIVNFGSLTGIEGTRGFGAYAAAKEGIRGLSRVAAREWGRYGINVNVICPAAMTEASAQYFAAYPAEKERYLSTIALGRMGEPEQDIGRAVVFLSGPDSRYMTGQTINVDGGQGML</sequence>
<dbReference type="InterPro" id="IPR057326">
    <property type="entry name" value="KR_dom"/>
</dbReference>
<comment type="caution">
    <text evidence="3">The sequence shown here is derived from an EMBL/GenBank/DDBJ whole genome shotgun (WGS) entry which is preliminary data.</text>
</comment>
<evidence type="ECO:0000259" key="2">
    <source>
        <dbReference type="SMART" id="SM00822"/>
    </source>
</evidence>
<name>A0ABX9C888_9BURK</name>
<dbReference type="PRINTS" id="PR00081">
    <property type="entry name" value="GDHRDH"/>
</dbReference>
<dbReference type="PRINTS" id="PR00080">
    <property type="entry name" value="SDRFAMILY"/>
</dbReference>
<keyword evidence="4" id="KW-1185">Reference proteome</keyword>
<reference evidence="3 4" key="1">
    <citation type="submission" date="2014-12" db="EMBL/GenBank/DDBJ databases">
        <title>Complete genome sequence of Herbaspirillum rubrisubalbicans Os38.</title>
        <authorList>
            <person name="Chen M."/>
            <person name="An Q."/>
        </authorList>
    </citation>
    <scope>NUCLEOTIDE SEQUENCE [LARGE SCALE GENOMIC DNA]</scope>
    <source>
        <strain evidence="3 4">Os38</strain>
    </source>
</reference>
<evidence type="ECO:0000313" key="3">
    <source>
        <dbReference type="EMBL" id="RAM67150.1"/>
    </source>
</evidence>
<dbReference type="SMART" id="SM00822">
    <property type="entry name" value="PKS_KR"/>
    <property type="match status" value="1"/>
</dbReference>
<dbReference type="SUPFAM" id="SSF51735">
    <property type="entry name" value="NAD(P)-binding Rossmann-fold domains"/>
    <property type="match status" value="1"/>
</dbReference>
<proteinExistence type="inferred from homology"/>